<organism evidence="1 2">
    <name type="scientific">Tannerella sp. oral taxon BU063 isolate Cell 8/11</name>
    <dbReference type="NCBI Taxonomy" id="1411915"/>
    <lineage>
        <taxon>Bacteria</taxon>
        <taxon>Pseudomonadati</taxon>
        <taxon>Bacteroidota</taxon>
        <taxon>Bacteroidia</taxon>
        <taxon>Bacteroidales</taxon>
        <taxon>Tannerellaceae</taxon>
        <taxon>Tannerella</taxon>
    </lineage>
</organism>
<sequence length="151" mass="17458">MKWDRKQRLPIQTYFHLPSFTHLLPNDKAAIWHIGRFAINSDADCGLILFKQLMLYAMIPIYENRNDVLLAECDNKLLGAIKLMGVQAQKLGEGISYLGSETTPIYIRHDGLSDFFQKNRGLLHRIPKYLKSYCHQDPFLEGEEVHKSVIL</sequence>
<proteinExistence type="predicted"/>
<dbReference type="EMBL" id="AYYF01001286">
    <property type="protein sequence ID" value="ETK12264.1"/>
    <property type="molecule type" value="Genomic_DNA"/>
</dbReference>
<dbReference type="Proteomes" id="UP000034980">
    <property type="component" value="Unassembled WGS sequence"/>
</dbReference>
<dbReference type="AlphaFoldDB" id="W2CYI3"/>
<protein>
    <submittedName>
        <fullName evidence="1">Uncharacterized protein</fullName>
    </submittedName>
</protein>
<evidence type="ECO:0000313" key="1">
    <source>
        <dbReference type="EMBL" id="ETK12264.1"/>
    </source>
</evidence>
<reference evidence="1 2" key="1">
    <citation type="submission" date="2013-11" db="EMBL/GenBank/DDBJ databases">
        <title>Single cell genomics of uncultured Tannerella BU063 (oral taxon 286).</title>
        <authorList>
            <person name="Beall C.J."/>
            <person name="Campbell A.G."/>
            <person name="Griffen A.L."/>
            <person name="Podar M."/>
            <person name="Leys E.J."/>
        </authorList>
    </citation>
    <scope>NUCLEOTIDE SEQUENCE [LARGE SCALE GENOMIC DNA]</scope>
    <source>
        <strain evidence="1">Cell 8/11</strain>
    </source>
</reference>
<comment type="caution">
    <text evidence="1">The sequence shown here is derived from an EMBL/GenBank/DDBJ whole genome shotgun (WGS) entry which is preliminary data.</text>
</comment>
<accession>W2CYI3</accession>
<evidence type="ECO:0000313" key="2">
    <source>
        <dbReference type="Proteomes" id="UP000034980"/>
    </source>
</evidence>
<name>W2CYI3_9BACT</name>
<dbReference type="Gene3D" id="3.40.630.30">
    <property type="match status" value="1"/>
</dbReference>
<gene>
    <name evidence="1" type="ORF">T235_10665</name>
</gene>